<evidence type="ECO:0000256" key="1">
    <source>
        <dbReference type="SAM" id="MobiDB-lite"/>
    </source>
</evidence>
<keyword evidence="3" id="KW-1185">Reference proteome</keyword>
<protein>
    <submittedName>
        <fullName evidence="2">Uncharacterized protein</fullName>
    </submittedName>
</protein>
<feature type="region of interest" description="Disordered" evidence="1">
    <location>
        <begin position="1"/>
        <end position="27"/>
    </location>
</feature>
<reference evidence="2 3" key="1">
    <citation type="submission" date="2019-05" db="EMBL/GenBank/DDBJ databases">
        <title>Mikania micrantha, genome provides insights into the molecular mechanism of rapid growth.</title>
        <authorList>
            <person name="Liu B."/>
        </authorList>
    </citation>
    <scope>NUCLEOTIDE SEQUENCE [LARGE SCALE GENOMIC DNA]</scope>
    <source>
        <strain evidence="2">NLD-2019</strain>
        <tissue evidence="2">Leaf</tissue>
    </source>
</reference>
<dbReference type="Proteomes" id="UP000326396">
    <property type="component" value="Linkage Group LG16"/>
</dbReference>
<gene>
    <name evidence="2" type="ORF">E3N88_15225</name>
</gene>
<organism evidence="2 3">
    <name type="scientific">Mikania micrantha</name>
    <name type="common">bitter vine</name>
    <dbReference type="NCBI Taxonomy" id="192012"/>
    <lineage>
        <taxon>Eukaryota</taxon>
        <taxon>Viridiplantae</taxon>
        <taxon>Streptophyta</taxon>
        <taxon>Embryophyta</taxon>
        <taxon>Tracheophyta</taxon>
        <taxon>Spermatophyta</taxon>
        <taxon>Magnoliopsida</taxon>
        <taxon>eudicotyledons</taxon>
        <taxon>Gunneridae</taxon>
        <taxon>Pentapetalae</taxon>
        <taxon>asterids</taxon>
        <taxon>campanulids</taxon>
        <taxon>Asterales</taxon>
        <taxon>Asteraceae</taxon>
        <taxon>Asteroideae</taxon>
        <taxon>Heliantheae alliance</taxon>
        <taxon>Eupatorieae</taxon>
        <taxon>Mikania</taxon>
    </lineage>
</organism>
<dbReference type="EMBL" id="SZYD01000008">
    <property type="protein sequence ID" value="KAD5507522.1"/>
    <property type="molecule type" value="Genomic_DNA"/>
</dbReference>
<evidence type="ECO:0000313" key="2">
    <source>
        <dbReference type="EMBL" id="KAD5507522.1"/>
    </source>
</evidence>
<feature type="compositionally biased region" description="Basic and acidic residues" evidence="1">
    <location>
        <begin position="12"/>
        <end position="27"/>
    </location>
</feature>
<comment type="caution">
    <text evidence="2">The sequence shown here is derived from an EMBL/GenBank/DDBJ whole genome shotgun (WGS) entry which is preliminary data.</text>
</comment>
<sequence length="146" mass="16167">MEVDSSRYAMAPRREASRYAEKTGSRDSRILSRYAANNFDRPPREFLEANNKQEDLHQPLVASVQIKSLHQGASKVSQHCVTGDCDPDNLLMLAPQEGTGFLGYLKGLPPSIEDMVTSSKPDTIQSAIRLAHHLIDHTVRHGTLGT</sequence>
<dbReference type="AlphaFoldDB" id="A0A5N6NXZ7"/>
<accession>A0A5N6NXZ7</accession>
<proteinExistence type="predicted"/>
<name>A0A5N6NXZ7_9ASTR</name>
<evidence type="ECO:0000313" key="3">
    <source>
        <dbReference type="Proteomes" id="UP000326396"/>
    </source>
</evidence>